<name>A0A6N1VF27_9HYPH</name>
<proteinExistence type="inferred from homology"/>
<dbReference type="EMBL" id="CP054836">
    <property type="protein sequence ID" value="QKV17607.1"/>
    <property type="molecule type" value="Genomic_DNA"/>
</dbReference>
<keyword evidence="6 7" id="KW-0472">Membrane</keyword>
<keyword evidence="3" id="KW-1003">Cell membrane</keyword>
<evidence type="ECO:0000256" key="3">
    <source>
        <dbReference type="ARBA" id="ARBA00022475"/>
    </source>
</evidence>
<dbReference type="AlphaFoldDB" id="A0A6N1VF27"/>
<keyword evidence="5 7" id="KW-1133">Transmembrane helix</keyword>
<accession>A0A6N1VF27</accession>
<dbReference type="RefSeq" id="WP_175275504.1">
    <property type="nucleotide sequence ID" value="NZ_CP054836.1"/>
</dbReference>
<dbReference type="Pfam" id="PF04290">
    <property type="entry name" value="DctQ"/>
    <property type="match status" value="1"/>
</dbReference>
<keyword evidence="4 7" id="KW-0812">Transmembrane</keyword>
<keyword evidence="7" id="KW-0997">Cell inner membrane</keyword>
<dbReference type="GO" id="GO:0022857">
    <property type="term" value="F:transmembrane transporter activity"/>
    <property type="evidence" value="ECO:0007669"/>
    <property type="project" value="UniProtKB-UniRule"/>
</dbReference>
<evidence type="ECO:0000256" key="4">
    <source>
        <dbReference type="ARBA" id="ARBA00022692"/>
    </source>
</evidence>
<protein>
    <recommendedName>
        <fullName evidence="7">TRAP transporter small permease protein</fullName>
    </recommendedName>
</protein>
<feature type="transmembrane region" description="Helical" evidence="7">
    <location>
        <begin position="92"/>
        <end position="118"/>
    </location>
</feature>
<evidence type="ECO:0000313" key="10">
    <source>
        <dbReference type="Proteomes" id="UP000509367"/>
    </source>
</evidence>
<comment type="function">
    <text evidence="7">Part of the tripartite ATP-independent periplasmic (TRAP) transport system.</text>
</comment>
<evidence type="ECO:0000256" key="6">
    <source>
        <dbReference type="ARBA" id="ARBA00023136"/>
    </source>
</evidence>
<dbReference type="KEGG" id="orm:HTY61_03525"/>
<organism evidence="9 10">
    <name type="scientific">Oricola thermophila</name>
    <dbReference type="NCBI Taxonomy" id="2742145"/>
    <lineage>
        <taxon>Bacteria</taxon>
        <taxon>Pseudomonadati</taxon>
        <taxon>Pseudomonadota</taxon>
        <taxon>Alphaproteobacteria</taxon>
        <taxon>Hyphomicrobiales</taxon>
        <taxon>Ahrensiaceae</taxon>
        <taxon>Oricola</taxon>
    </lineage>
</organism>
<comment type="similarity">
    <text evidence="7">Belongs to the TRAP transporter small permease family.</text>
</comment>
<dbReference type="InterPro" id="IPR055348">
    <property type="entry name" value="DctQ"/>
</dbReference>
<comment type="subcellular location">
    <subcellularLocation>
        <location evidence="7">Cell inner membrane</location>
        <topology evidence="7">Multi-pass membrane protein</topology>
    </subcellularLocation>
    <subcellularLocation>
        <location evidence="1">Cell membrane</location>
        <topology evidence="1">Multi-pass membrane protein</topology>
    </subcellularLocation>
</comment>
<evidence type="ECO:0000256" key="2">
    <source>
        <dbReference type="ARBA" id="ARBA00022448"/>
    </source>
</evidence>
<gene>
    <name evidence="9" type="ORF">HTY61_03525</name>
</gene>
<feature type="transmembrane region" description="Helical" evidence="7">
    <location>
        <begin position="138"/>
        <end position="163"/>
    </location>
</feature>
<sequence>MADAPNHGTRLHGLVLRLSTGWAILGGFVLLAVVAANVVSVIGAATINKALQGDFELTEVGVAIAAFSFLPYCQIAGLNVTADIFTSGASRFALALFSLLGSLIALGFGALLLWRMYYGMLDQRTYDSTTAILQIPLWWAYAACLLSLALLVLASFASVVDALNKMVRG</sequence>
<keyword evidence="10" id="KW-1185">Reference proteome</keyword>
<evidence type="ECO:0000256" key="1">
    <source>
        <dbReference type="ARBA" id="ARBA00004651"/>
    </source>
</evidence>
<comment type="subunit">
    <text evidence="7">The complex comprises the extracytoplasmic solute receptor protein and the two transmembrane proteins.</text>
</comment>
<evidence type="ECO:0000313" key="9">
    <source>
        <dbReference type="EMBL" id="QKV17607.1"/>
    </source>
</evidence>
<keyword evidence="2 7" id="KW-0813">Transport</keyword>
<dbReference type="GO" id="GO:0005886">
    <property type="term" value="C:plasma membrane"/>
    <property type="evidence" value="ECO:0007669"/>
    <property type="project" value="UniProtKB-SubCell"/>
</dbReference>
<reference evidence="9 10" key="1">
    <citation type="submission" date="2020-06" db="EMBL/GenBank/DDBJ databases">
        <title>Oricola thermophila sp. nov. isolated from a tidal sediments.</title>
        <authorList>
            <person name="Kwon K.K."/>
            <person name="Yang S.-H."/>
            <person name="Park M.-J."/>
        </authorList>
    </citation>
    <scope>NUCLEOTIDE SEQUENCE [LARGE SCALE GENOMIC DNA]</scope>
    <source>
        <strain evidence="9 10">MEBiC13590</strain>
    </source>
</reference>
<dbReference type="Proteomes" id="UP000509367">
    <property type="component" value="Chromosome"/>
</dbReference>
<feature type="transmembrane region" description="Helical" evidence="7">
    <location>
        <begin position="60"/>
        <end position="80"/>
    </location>
</feature>
<feature type="domain" description="Tripartite ATP-independent periplasmic transporters DctQ component" evidence="8">
    <location>
        <begin position="38"/>
        <end position="163"/>
    </location>
</feature>
<evidence type="ECO:0000256" key="5">
    <source>
        <dbReference type="ARBA" id="ARBA00022989"/>
    </source>
</evidence>
<evidence type="ECO:0000256" key="7">
    <source>
        <dbReference type="RuleBase" id="RU369079"/>
    </source>
</evidence>
<feature type="transmembrane region" description="Helical" evidence="7">
    <location>
        <begin position="21"/>
        <end position="48"/>
    </location>
</feature>
<evidence type="ECO:0000259" key="8">
    <source>
        <dbReference type="Pfam" id="PF04290"/>
    </source>
</evidence>